<dbReference type="InterPro" id="IPR052109">
    <property type="entry name" value="SRRM_Domain-Containing"/>
</dbReference>
<protein>
    <recommendedName>
        <fullName evidence="4">F-box domain-containing protein</fullName>
    </recommendedName>
</protein>
<feature type="compositionally biased region" description="Low complexity" evidence="1">
    <location>
        <begin position="37"/>
        <end position="47"/>
    </location>
</feature>
<feature type="compositionally biased region" description="Low complexity" evidence="1">
    <location>
        <begin position="704"/>
        <end position="717"/>
    </location>
</feature>
<comment type="caution">
    <text evidence="2">The sequence shown here is derived from an EMBL/GenBank/DDBJ whole genome shotgun (WGS) entry which is preliminary data.</text>
</comment>
<feature type="region of interest" description="Disordered" evidence="1">
    <location>
        <begin position="744"/>
        <end position="776"/>
    </location>
</feature>
<feature type="compositionally biased region" description="Acidic residues" evidence="1">
    <location>
        <begin position="749"/>
        <end position="776"/>
    </location>
</feature>
<dbReference type="AlphaFoldDB" id="A0AAN6PMQ4"/>
<dbReference type="PANTHER" id="PTHR34755">
    <property type="entry name" value="SERINE/ARGININE REPETITIVE MATRIX PROTEIN 3-RELATED"/>
    <property type="match status" value="1"/>
</dbReference>
<dbReference type="Proteomes" id="UP001303115">
    <property type="component" value="Unassembled WGS sequence"/>
</dbReference>
<evidence type="ECO:0000313" key="3">
    <source>
        <dbReference type="Proteomes" id="UP001303115"/>
    </source>
</evidence>
<dbReference type="PANTHER" id="PTHR34755:SF4">
    <property type="entry name" value="F-BOX DOMAIN-CONTAINING PROTEIN"/>
    <property type="match status" value="1"/>
</dbReference>
<evidence type="ECO:0000256" key="1">
    <source>
        <dbReference type="SAM" id="MobiDB-lite"/>
    </source>
</evidence>
<feature type="region of interest" description="Disordered" evidence="1">
    <location>
        <begin position="616"/>
        <end position="725"/>
    </location>
</feature>
<feature type="compositionally biased region" description="Basic residues" evidence="1">
    <location>
        <begin position="90"/>
        <end position="99"/>
    </location>
</feature>
<evidence type="ECO:0008006" key="4">
    <source>
        <dbReference type="Google" id="ProtNLM"/>
    </source>
</evidence>
<reference evidence="3" key="1">
    <citation type="journal article" date="2023" name="Mol. Phylogenet. Evol.">
        <title>Genome-scale phylogeny and comparative genomics of the fungal order Sordariales.</title>
        <authorList>
            <person name="Hensen N."/>
            <person name="Bonometti L."/>
            <person name="Westerberg I."/>
            <person name="Brannstrom I.O."/>
            <person name="Guillou S."/>
            <person name="Cros-Aarteil S."/>
            <person name="Calhoun S."/>
            <person name="Haridas S."/>
            <person name="Kuo A."/>
            <person name="Mondo S."/>
            <person name="Pangilinan J."/>
            <person name="Riley R."/>
            <person name="LaButti K."/>
            <person name="Andreopoulos B."/>
            <person name="Lipzen A."/>
            <person name="Chen C."/>
            <person name="Yan M."/>
            <person name="Daum C."/>
            <person name="Ng V."/>
            <person name="Clum A."/>
            <person name="Steindorff A."/>
            <person name="Ohm R.A."/>
            <person name="Martin F."/>
            <person name="Silar P."/>
            <person name="Natvig D.O."/>
            <person name="Lalanne C."/>
            <person name="Gautier V."/>
            <person name="Ament-Velasquez S.L."/>
            <person name="Kruys A."/>
            <person name="Hutchinson M.I."/>
            <person name="Powell A.J."/>
            <person name="Barry K."/>
            <person name="Miller A.N."/>
            <person name="Grigoriev I.V."/>
            <person name="Debuchy R."/>
            <person name="Gladieux P."/>
            <person name="Hiltunen Thoren M."/>
            <person name="Johannesson H."/>
        </authorList>
    </citation>
    <scope>NUCLEOTIDE SEQUENCE [LARGE SCALE GENOMIC DNA]</scope>
    <source>
        <strain evidence="3">CBS 284.82</strain>
    </source>
</reference>
<evidence type="ECO:0000313" key="2">
    <source>
        <dbReference type="EMBL" id="KAK4043602.1"/>
    </source>
</evidence>
<dbReference type="SUPFAM" id="SSF52047">
    <property type="entry name" value="RNI-like"/>
    <property type="match status" value="1"/>
</dbReference>
<dbReference type="Gene3D" id="3.80.10.10">
    <property type="entry name" value="Ribonuclease Inhibitor"/>
    <property type="match status" value="1"/>
</dbReference>
<accession>A0AAN6PMQ4</accession>
<sequence>MRILDKNATGPVPVASAATTRNLRPRQAPGPPGPPAGGAVPKVGGRVTRSSAALPRTATNENSAVPPPPPLGTPTRSHKRSRSSAARGGQRAKRTRQSPHKPGFYGEDSDADTDSGDESESPHVTPGAADVELKAGTRRRPNYPKTPSPKKSTPARATKSPRQLSAKKPPTSEDDKGVVEDAVIPDWASLPYLILVQIFRYAAAPLTEVQHAKWLTAASGVCRAFAEPALTALYEAPPLLSRPMAHGLVSLLSQDPSTTLFNYRPKVEELWIDVEQIASKTFKGQPLDLKALVANLPRLKFLQFFHPKDYAPYRSLDGSLRWQYPAALFQALNGIQDSAEGAGAANHARLVGWQWNRRLTGPTLDLAAIRALHGTPPFASLKKLSFLNYQVPSLNAKASEDDDELASKDQVFIQGVADAIIALPSLKYLAIESSTVANGQLLPLLPKSLETLELVNCWDVNGDDFASYLLSSGHQLKHLILHHNQSLSLSFLTILGSACPNLQVLSVDLKTFNHHEFYHDSDPSYDELLTADQVPEWPESLETLQLLNMKKWTAKAAETLFESLVDSAPKLLKLRRIDLKAMLSIPIQERSQLRNKWERKLRHVFLREKRDPVPLFCLRKPPQQPSAKEVKSTPKKGRKPAHALATEKPSRRSGRLAVDLSNPSSRASSVGRDLRHGLGRPSYAEPDTDEDEGDDEEEQEVGGSSASSQPASPASSAGMEVPFRHGMCEKVEIQLDNQKSAETTLTMDDFLDSENNDLSDDDWTGQDEDSDNGYAW</sequence>
<name>A0AAN6PMQ4_9PEZI</name>
<organism evidence="2 3">
    <name type="scientific">Parachaetomium inaequale</name>
    <dbReference type="NCBI Taxonomy" id="2588326"/>
    <lineage>
        <taxon>Eukaryota</taxon>
        <taxon>Fungi</taxon>
        <taxon>Dikarya</taxon>
        <taxon>Ascomycota</taxon>
        <taxon>Pezizomycotina</taxon>
        <taxon>Sordariomycetes</taxon>
        <taxon>Sordariomycetidae</taxon>
        <taxon>Sordariales</taxon>
        <taxon>Chaetomiaceae</taxon>
        <taxon>Parachaetomium</taxon>
    </lineage>
</organism>
<feature type="compositionally biased region" description="Acidic residues" evidence="1">
    <location>
        <begin position="107"/>
        <end position="119"/>
    </location>
</feature>
<dbReference type="EMBL" id="MU854326">
    <property type="protein sequence ID" value="KAK4043602.1"/>
    <property type="molecule type" value="Genomic_DNA"/>
</dbReference>
<dbReference type="InterPro" id="IPR032675">
    <property type="entry name" value="LRR_dom_sf"/>
</dbReference>
<feature type="compositionally biased region" description="Acidic residues" evidence="1">
    <location>
        <begin position="686"/>
        <end position="700"/>
    </location>
</feature>
<keyword evidence="3" id="KW-1185">Reference proteome</keyword>
<proteinExistence type="predicted"/>
<gene>
    <name evidence="2" type="ORF">C8A01DRAFT_12907</name>
</gene>
<feature type="region of interest" description="Disordered" evidence="1">
    <location>
        <begin position="1"/>
        <end position="177"/>
    </location>
</feature>